<dbReference type="EMBL" id="JAOAOG010000317">
    <property type="protein sequence ID" value="KAJ6229892.1"/>
    <property type="molecule type" value="Genomic_DNA"/>
</dbReference>
<accession>A0ABQ8XCW9</accession>
<reference evidence="2" key="1">
    <citation type="submission" date="2022-08" db="EMBL/GenBank/DDBJ databases">
        <title>Novel sulfate-reducing endosymbionts in the free-living metamonad Anaeramoeba.</title>
        <authorList>
            <person name="Jerlstrom-Hultqvist J."/>
            <person name="Cepicka I."/>
            <person name="Gallot-Lavallee L."/>
            <person name="Salas-Leiva D."/>
            <person name="Curtis B.A."/>
            <person name="Zahonova K."/>
            <person name="Pipaliya S."/>
            <person name="Dacks J."/>
            <person name="Roger A.J."/>
        </authorList>
    </citation>
    <scope>NUCLEOTIDE SEQUENCE</scope>
    <source>
        <strain evidence="2">Schooner1</strain>
    </source>
</reference>
<keyword evidence="3" id="KW-1185">Reference proteome</keyword>
<gene>
    <name evidence="2" type="ORF">M0813_07482</name>
</gene>
<organism evidence="2 3">
    <name type="scientific">Anaeramoeba flamelloides</name>
    <dbReference type="NCBI Taxonomy" id="1746091"/>
    <lineage>
        <taxon>Eukaryota</taxon>
        <taxon>Metamonada</taxon>
        <taxon>Anaeramoebidae</taxon>
        <taxon>Anaeramoeba</taxon>
    </lineage>
</organism>
<protein>
    <submittedName>
        <fullName evidence="2">Uncharacterized protein</fullName>
    </submittedName>
</protein>
<evidence type="ECO:0000313" key="2">
    <source>
        <dbReference type="EMBL" id="KAJ6229892.1"/>
    </source>
</evidence>
<comment type="caution">
    <text evidence="2">The sequence shown here is derived from an EMBL/GenBank/DDBJ whole genome shotgun (WGS) entry which is preliminary data.</text>
</comment>
<evidence type="ECO:0000313" key="3">
    <source>
        <dbReference type="Proteomes" id="UP001150062"/>
    </source>
</evidence>
<evidence type="ECO:0000256" key="1">
    <source>
        <dbReference type="SAM" id="MobiDB-lite"/>
    </source>
</evidence>
<dbReference type="Proteomes" id="UP001150062">
    <property type="component" value="Unassembled WGS sequence"/>
</dbReference>
<sequence length="248" mass="29668">MENIHLLCAGKSWNFSLIGQGYLKYKDNKQLKVSPTDSYRISLPPFSKENLIQLFKESFISFNNQNTDIGNNDNKNVTYYQYMFGFNKLEKLKEEKKTENENENENENEKEKEMEMEMEMEMEKEKENEKEIEKVDVEIINYFFEQVLVKTGGTPRMLELIRFHLLKKYDGGEKYPLFKNKEIINQFLKDVFRQIISIKEVEDMENSTVMGKKFKIIVPGYLIEYLRDEPRFEIGYQSLKITEHRHAE</sequence>
<name>A0ABQ8XCW9_9EUKA</name>
<feature type="region of interest" description="Disordered" evidence="1">
    <location>
        <begin position="94"/>
        <end position="113"/>
    </location>
</feature>
<proteinExistence type="predicted"/>